<dbReference type="InterPro" id="IPR046347">
    <property type="entry name" value="bZIP_sf"/>
</dbReference>
<reference evidence="6 7" key="1">
    <citation type="submission" date="2024-03" db="EMBL/GenBank/DDBJ databases">
        <title>Complete genome sequence of the green alga Chloropicon roscoffensis RCC1871.</title>
        <authorList>
            <person name="Lemieux C."/>
            <person name="Pombert J.-F."/>
            <person name="Otis C."/>
            <person name="Turmel M."/>
        </authorList>
    </citation>
    <scope>NUCLEOTIDE SEQUENCE [LARGE SCALE GENOMIC DNA]</scope>
    <source>
        <strain evidence="6 7">RCC1871</strain>
    </source>
</reference>
<organism evidence="6 7">
    <name type="scientific">Chloropicon roscoffensis</name>
    <dbReference type="NCBI Taxonomy" id="1461544"/>
    <lineage>
        <taxon>Eukaryota</taxon>
        <taxon>Viridiplantae</taxon>
        <taxon>Chlorophyta</taxon>
        <taxon>Chloropicophyceae</taxon>
        <taxon>Chloropicales</taxon>
        <taxon>Chloropicaceae</taxon>
        <taxon>Chloropicon</taxon>
    </lineage>
</organism>
<dbReference type="InterPro" id="IPR004827">
    <property type="entry name" value="bZIP"/>
</dbReference>
<evidence type="ECO:0000256" key="1">
    <source>
        <dbReference type="ARBA" id="ARBA00023015"/>
    </source>
</evidence>
<name>A0AAX4PLZ7_9CHLO</name>
<evidence type="ECO:0000259" key="5">
    <source>
        <dbReference type="PROSITE" id="PS50217"/>
    </source>
</evidence>
<keyword evidence="4" id="KW-0539">Nucleus</keyword>
<evidence type="ECO:0000313" key="7">
    <source>
        <dbReference type="Proteomes" id="UP001472866"/>
    </source>
</evidence>
<dbReference type="PANTHER" id="PTHR46391">
    <property type="entry name" value="BASIC LEUCINE ZIPPER 34"/>
    <property type="match status" value="1"/>
</dbReference>
<dbReference type="SMART" id="SM00338">
    <property type="entry name" value="BRLZ"/>
    <property type="match status" value="1"/>
</dbReference>
<dbReference type="GO" id="GO:0003700">
    <property type="term" value="F:DNA-binding transcription factor activity"/>
    <property type="evidence" value="ECO:0007669"/>
    <property type="project" value="InterPro"/>
</dbReference>
<evidence type="ECO:0000256" key="4">
    <source>
        <dbReference type="ARBA" id="ARBA00023242"/>
    </source>
</evidence>
<dbReference type="GO" id="GO:0003677">
    <property type="term" value="F:DNA binding"/>
    <property type="evidence" value="ECO:0007669"/>
    <property type="project" value="UniProtKB-KW"/>
</dbReference>
<dbReference type="PROSITE" id="PS50217">
    <property type="entry name" value="BZIP"/>
    <property type="match status" value="1"/>
</dbReference>
<keyword evidence="2" id="KW-0238">DNA-binding</keyword>
<sequence length="138" mass="16256">MPRRWTAEQRRQKMRNYYKTEAGKIHKQKLRELRRREARLSEIRRACVGNVQRSRALSLVDEKKAKRILANRIPAQQSRVRKMQFVGNLESTVSELYKDLSLLQPQLDVARKQKQSLALINQELKSEGERLDRGDTGQ</sequence>
<keyword evidence="7" id="KW-1185">Reference proteome</keyword>
<dbReference type="SUPFAM" id="SSF57959">
    <property type="entry name" value="Leucine zipper domain"/>
    <property type="match status" value="1"/>
</dbReference>
<dbReference type="AlphaFoldDB" id="A0AAX4PLZ7"/>
<proteinExistence type="predicted"/>
<keyword evidence="3" id="KW-0804">Transcription</keyword>
<dbReference type="PANTHER" id="PTHR46391:SF35">
    <property type="entry name" value="BASIC LEUCINE ZIPPER 34-LIKE ISOFORM X1"/>
    <property type="match status" value="1"/>
</dbReference>
<evidence type="ECO:0000256" key="2">
    <source>
        <dbReference type="ARBA" id="ARBA00023125"/>
    </source>
</evidence>
<dbReference type="EMBL" id="CP151516">
    <property type="protein sequence ID" value="WZN66778.1"/>
    <property type="molecule type" value="Genomic_DNA"/>
</dbReference>
<dbReference type="Proteomes" id="UP001472866">
    <property type="component" value="Chromosome 16"/>
</dbReference>
<dbReference type="InterPro" id="IPR052483">
    <property type="entry name" value="bZIP_transcription_regulators"/>
</dbReference>
<accession>A0AAX4PLZ7</accession>
<dbReference type="Gene3D" id="1.20.5.170">
    <property type="match status" value="1"/>
</dbReference>
<evidence type="ECO:0000313" key="6">
    <source>
        <dbReference type="EMBL" id="WZN66778.1"/>
    </source>
</evidence>
<keyword evidence="1" id="KW-0805">Transcription regulation</keyword>
<dbReference type="Pfam" id="PF03131">
    <property type="entry name" value="bZIP_Maf"/>
    <property type="match status" value="1"/>
</dbReference>
<gene>
    <name evidence="6" type="ORF">HKI87_16g83480</name>
</gene>
<dbReference type="InterPro" id="IPR004826">
    <property type="entry name" value="bZIP_Maf"/>
</dbReference>
<protein>
    <submittedName>
        <fullName evidence="6">BZIP domain-containing protein</fullName>
    </submittedName>
</protein>
<feature type="domain" description="BZIP" evidence="5">
    <location>
        <begin position="61"/>
        <end position="124"/>
    </location>
</feature>
<evidence type="ECO:0000256" key="3">
    <source>
        <dbReference type="ARBA" id="ARBA00023163"/>
    </source>
</evidence>